<evidence type="ECO:0000313" key="1">
    <source>
        <dbReference type="EMBL" id="AXQ68958.1"/>
    </source>
</evidence>
<accession>A0A385EDY7</accession>
<reference evidence="1 2" key="2">
    <citation type="submission" date="2018-09" db="EMBL/GenBank/DDBJ databases">
        <title>Giant CbK-like Caulobacter bacteriophages have genetically divergent genomes.</title>
        <authorList>
            <person name="Wilson K."/>
            <person name="Ely B."/>
        </authorList>
    </citation>
    <scope>NUCLEOTIDE SEQUENCE [LARGE SCALE GENOMIC DNA]</scope>
</reference>
<gene>
    <name evidence="1" type="ORF">CcrPW_gp419c</name>
</gene>
<organism evidence="1 2">
    <name type="scientific">Caulobacter phage CcrPW</name>
    <dbReference type="NCBI Taxonomy" id="2283271"/>
    <lineage>
        <taxon>Viruses</taxon>
        <taxon>Duplodnaviria</taxon>
        <taxon>Heunggongvirae</taxon>
        <taxon>Uroviricota</taxon>
        <taxon>Caudoviricetes</taxon>
        <taxon>Jeanschmidtviridae</taxon>
        <taxon>Colossusvirus</taxon>
        <taxon>Colossusvirus PW</taxon>
    </lineage>
</organism>
<keyword evidence="2" id="KW-1185">Reference proteome</keyword>
<dbReference type="EMBL" id="MH588545">
    <property type="protein sequence ID" value="AXQ68958.1"/>
    <property type="molecule type" value="Genomic_DNA"/>
</dbReference>
<name>A0A385EDY7_9CAUD</name>
<reference evidence="2" key="1">
    <citation type="submission" date="2018-07" db="EMBL/GenBank/DDBJ databases">
        <title>Giant CbK-like Caulobacter bacteriophages have genetically divergent genomes.</title>
        <authorList>
            <person name="Wilson K.M."/>
            <person name="Ely B."/>
        </authorList>
    </citation>
    <scope>NUCLEOTIDE SEQUENCE [LARGE SCALE GENOMIC DNA]</scope>
</reference>
<protein>
    <submittedName>
        <fullName evidence="1">Uncharacterized protein</fullName>
    </submittedName>
</protein>
<proteinExistence type="predicted"/>
<evidence type="ECO:0000313" key="2">
    <source>
        <dbReference type="Proteomes" id="UP000259026"/>
    </source>
</evidence>
<dbReference type="Proteomes" id="UP000259026">
    <property type="component" value="Segment"/>
</dbReference>
<sequence>MKSENLDLIARQSHAIAGSLRTHGMFYGTIQGEMFDRILDDARVAGVTSVDERNLEVRIAWLIDPTAWIIDDTGAVIEQEHADRALATARAIMQLLRLLKIMPVR</sequence>